<proteinExistence type="predicted"/>
<dbReference type="Proteomes" id="UP000426246">
    <property type="component" value="Chromosome"/>
</dbReference>
<name>A0A6B8RX26_9BACL</name>
<dbReference type="Gene3D" id="2.60.120.260">
    <property type="entry name" value="Galactose-binding domain-like"/>
    <property type="match status" value="3"/>
</dbReference>
<dbReference type="PROSITE" id="PS51175">
    <property type="entry name" value="CBM6"/>
    <property type="match status" value="1"/>
</dbReference>
<keyword evidence="4" id="KW-1185">Reference proteome</keyword>
<dbReference type="KEGG" id="ppsc:EHS13_35070"/>
<evidence type="ECO:0000313" key="3">
    <source>
        <dbReference type="EMBL" id="QGQ99716.1"/>
    </source>
</evidence>
<evidence type="ECO:0000259" key="2">
    <source>
        <dbReference type="PROSITE" id="PS51175"/>
    </source>
</evidence>
<dbReference type="InterPro" id="IPR008979">
    <property type="entry name" value="Galactose-bd-like_sf"/>
</dbReference>
<dbReference type="InterPro" id="IPR005084">
    <property type="entry name" value="CBM6"/>
</dbReference>
<feature type="domain" description="CBM6" evidence="2">
    <location>
        <begin position="366"/>
        <end position="490"/>
    </location>
</feature>
<evidence type="ECO:0000256" key="1">
    <source>
        <dbReference type="SAM" id="SignalP"/>
    </source>
</evidence>
<dbReference type="Pfam" id="PF16990">
    <property type="entry name" value="CBM_35"/>
    <property type="match status" value="1"/>
</dbReference>
<evidence type="ECO:0000313" key="4">
    <source>
        <dbReference type="Proteomes" id="UP000426246"/>
    </source>
</evidence>
<feature type="chain" id="PRO_5025537911" evidence="1">
    <location>
        <begin position="33"/>
        <end position="760"/>
    </location>
</feature>
<feature type="signal peptide" evidence="1">
    <location>
        <begin position="1"/>
        <end position="32"/>
    </location>
</feature>
<dbReference type="AlphaFoldDB" id="A0A6B8RX26"/>
<protein>
    <submittedName>
        <fullName evidence="3">DUF4185 domain-containing protein</fullName>
    </submittedName>
</protein>
<dbReference type="GO" id="GO:0030246">
    <property type="term" value="F:carbohydrate binding"/>
    <property type="evidence" value="ECO:0007669"/>
    <property type="project" value="InterPro"/>
</dbReference>
<keyword evidence="1" id="KW-0732">Signal</keyword>
<accession>A0A6B8RX26</accession>
<organism evidence="3 4">
    <name type="scientific">Paenibacillus psychroresistens</name>
    <dbReference type="NCBI Taxonomy" id="1778678"/>
    <lineage>
        <taxon>Bacteria</taxon>
        <taxon>Bacillati</taxon>
        <taxon>Bacillota</taxon>
        <taxon>Bacilli</taxon>
        <taxon>Bacillales</taxon>
        <taxon>Paenibacillaceae</taxon>
        <taxon>Paenibacillus</taxon>
    </lineage>
</organism>
<sequence>MTPARYGSRIFFTALLLFILQFVIQTPDQAQAAGSPITMAGFGQTVVPGGNEGDTWDSTWRANGTTFLQNNDGYGWGGSNTSQHDRISQFNGSPDTPSTISGSNISSFLGSTYSTSIYEVDGALYHIICYSSQVPGNWVFRNPSLLKSTDGGATWINISGQTNTLPGDNAASSTFPSGWGEVNFVKYGQGGAAPNIDNAQTYVYLTNPDEANDHLYLARILRSDLSAWTTTFDKTKIQYYAGGAGATWSSSAASAVSIYDGKNSPTAMVYNYGLDRYVMTSFKSDSWLSPPIDSTIRMHEAPNPWGPWTTILEENGNNKNGDNLTWAYLMQSFTSNGGKKMWATTSGRSPYGLQLLPVYFTTNPVQSFEAETSSALTGVTTSTSVAGYTGSGYVTGFDSVGDKAEFTVNAATAGSHILKIRYNTSAYQSISFYVNGVKLDTLKLGKSQQVYATWTELTMFAWLTAGNNTITYKYDSGNSGNVNLDKLSLALYSTTPGLLPGPYPGSPTTTDDGDAGITYSGTWGSIPSGGYYNGSVHYSNASGNYAQYGFTGTSVKWMGAKNNDHGKADIYMDGVLDATIDTYSATFDKQQILYTKTGLSSGSHTIKIQLRSDKNAASSGYYTDVDAFITVPGATATTLDDNNAGITYSGAWSTTTTAGYYNSTLHYANTSGAYAQYTFTGTGIQWIGARSNDHGKVDIYIDGVFNSTLDTYSSTFDKQQTLFSIAGLASGSHTIKIQLRSDKNASSSNYYTDVDAFIVS</sequence>
<reference evidence="4" key="1">
    <citation type="submission" date="2018-11" db="EMBL/GenBank/DDBJ databases">
        <title>Complete genome sequence of Paenibacillus sp. ML311-T8.</title>
        <authorList>
            <person name="Nam Y.-D."/>
            <person name="Kang J."/>
            <person name="Chung W.-H."/>
            <person name="Park Y.S."/>
        </authorList>
    </citation>
    <scope>NUCLEOTIDE SEQUENCE [LARGE SCALE GENOMIC DNA]</scope>
    <source>
        <strain evidence="4">ML311-T8</strain>
    </source>
</reference>
<dbReference type="SUPFAM" id="SSF49785">
    <property type="entry name" value="Galactose-binding domain-like"/>
    <property type="match status" value="1"/>
</dbReference>
<dbReference type="OrthoDB" id="9807519at2"/>
<gene>
    <name evidence="3" type="ORF">EHS13_35070</name>
</gene>
<dbReference type="EMBL" id="CP034235">
    <property type="protein sequence ID" value="QGQ99716.1"/>
    <property type="molecule type" value="Genomic_DNA"/>
</dbReference>
<dbReference type="RefSeq" id="WP_155704879.1">
    <property type="nucleotide sequence ID" value="NZ_CP034235.1"/>
</dbReference>